<dbReference type="PANTHER" id="PTHR42987">
    <property type="entry name" value="PEPTIDASE S49"/>
    <property type="match status" value="1"/>
</dbReference>
<dbReference type="InterPro" id="IPR004635">
    <property type="entry name" value="Pept_S49_SppA"/>
</dbReference>
<sequence>MANAETHRPPKRRRWLLRLIFIALLVSIALNFYFYERYKSYFTDGNDPIEHFHSGSKVATDKIAVIKVQGVIMAPNTQRILRRIQQAKDDKDVKAVLLSINSPGGAVADSHEIYHRLVELRETKPVVAHMKSMAASGGLYVAMGAGEQGKIFAEPTTWTGSIGVIIPRMQMIGLAEKVGVESTPIKTGPFKDALSPFRELTPAEQTVWNNIIDQAFDRFVNVIADNRVELNVKEVRKLATGQVYTADDALKNKLIDKIGYEEAALDELLTRIDRKPEDVRVITYDNQETLVEILLGSAQASHPDAQWQFAMESTVPRPMYCCSWLSGLTSGPFGRN</sequence>
<name>A0A517ZH19_9PLAN</name>
<evidence type="ECO:0000313" key="8">
    <source>
        <dbReference type="Proteomes" id="UP000319383"/>
    </source>
</evidence>
<dbReference type="NCBIfam" id="TIGR00706">
    <property type="entry name" value="SppA_dom"/>
    <property type="match status" value="1"/>
</dbReference>
<dbReference type="InterPro" id="IPR002142">
    <property type="entry name" value="Peptidase_S49"/>
</dbReference>
<proteinExistence type="inferred from homology"/>
<organism evidence="7 8">
    <name type="scientific">Symmachiella dynata</name>
    <dbReference type="NCBI Taxonomy" id="2527995"/>
    <lineage>
        <taxon>Bacteria</taxon>
        <taxon>Pseudomonadati</taxon>
        <taxon>Planctomycetota</taxon>
        <taxon>Planctomycetia</taxon>
        <taxon>Planctomycetales</taxon>
        <taxon>Planctomycetaceae</taxon>
        <taxon>Symmachiella</taxon>
    </lineage>
</organism>
<gene>
    <name evidence="7" type="primary">sppA_1</name>
    <name evidence="7" type="ORF">Mal52_02030</name>
</gene>
<keyword evidence="2" id="KW-0645">Protease</keyword>
<dbReference type="EMBL" id="CP036276">
    <property type="protein sequence ID" value="QDU41749.1"/>
    <property type="molecule type" value="Genomic_DNA"/>
</dbReference>
<dbReference type="CDD" id="cd07023">
    <property type="entry name" value="S49_Sppa_N_C"/>
    <property type="match status" value="1"/>
</dbReference>
<evidence type="ECO:0000256" key="5">
    <source>
        <dbReference type="SAM" id="Phobius"/>
    </source>
</evidence>
<dbReference type="GO" id="GO:0008236">
    <property type="term" value="F:serine-type peptidase activity"/>
    <property type="evidence" value="ECO:0007669"/>
    <property type="project" value="UniProtKB-KW"/>
</dbReference>
<dbReference type="Pfam" id="PF01343">
    <property type="entry name" value="Peptidase_S49"/>
    <property type="match status" value="1"/>
</dbReference>
<dbReference type="InterPro" id="IPR047272">
    <property type="entry name" value="S49_SppA_C"/>
</dbReference>
<keyword evidence="5" id="KW-0472">Membrane</keyword>
<reference evidence="7 8" key="1">
    <citation type="submission" date="2019-02" db="EMBL/GenBank/DDBJ databases">
        <title>Deep-cultivation of Planctomycetes and their phenomic and genomic characterization uncovers novel biology.</title>
        <authorList>
            <person name="Wiegand S."/>
            <person name="Jogler M."/>
            <person name="Boedeker C."/>
            <person name="Pinto D."/>
            <person name="Vollmers J."/>
            <person name="Rivas-Marin E."/>
            <person name="Kohn T."/>
            <person name="Peeters S.H."/>
            <person name="Heuer A."/>
            <person name="Rast P."/>
            <person name="Oberbeckmann S."/>
            <person name="Bunk B."/>
            <person name="Jeske O."/>
            <person name="Meyerdierks A."/>
            <person name="Storesund J.E."/>
            <person name="Kallscheuer N."/>
            <person name="Luecker S."/>
            <person name="Lage O.M."/>
            <person name="Pohl T."/>
            <person name="Merkel B.J."/>
            <person name="Hornburger P."/>
            <person name="Mueller R.-W."/>
            <person name="Bruemmer F."/>
            <person name="Labrenz M."/>
            <person name="Spormann A.M."/>
            <person name="Op den Camp H."/>
            <person name="Overmann J."/>
            <person name="Amann R."/>
            <person name="Jetten M.S.M."/>
            <person name="Mascher T."/>
            <person name="Medema M.H."/>
            <person name="Devos D.P."/>
            <person name="Kaster A.-K."/>
            <person name="Ovreas L."/>
            <person name="Rohde M."/>
            <person name="Galperin M.Y."/>
            <person name="Jogler C."/>
        </authorList>
    </citation>
    <scope>NUCLEOTIDE SEQUENCE [LARGE SCALE GENOMIC DNA]</scope>
    <source>
        <strain evidence="7 8">Mal52</strain>
    </source>
</reference>
<comment type="similarity">
    <text evidence="1">Belongs to the peptidase S49 family.</text>
</comment>
<protein>
    <submittedName>
        <fullName evidence="7">Signal peptide peptidase SppA</fullName>
        <ecNumber evidence="7">3.4.21.-</ecNumber>
    </submittedName>
</protein>
<dbReference type="RefSeq" id="WP_197534581.1">
    <property type="nucleotide sequence ID" value="NZ_CP036276.1"/>
</dbReference>
<keyword evidence="8" id="KW-1185">Reference proteome</keyword>
<evidence type="ECO:0000256" key="3">
    <source>
        <dbReference type="ARBA" id="ARBA00022801"/>
    </source>
</evidence>
<dbReference type="InterPro" id="IPR029045">
    <property type="entry name" value="ClpP/crotonase-like_dom_sf"/>
</dbReference>
<evidence type="ECO:0000256" key="4">
    <source>
        <dbReference type="ARBA" id="ARBA00022825"/>
    </source>
</evidence>
<evidence type="ECO:0000256" key="1">
    <source>
        <dbReference type="ARBA" id="ARBA00008683"/>
    </source>
</evidence>
<keyword evidence="3 7" id="KW-0378">Hydrolase</keyword>
<keyword evidence="5" id="KW-0812">Transmembrane</keyword>
<evidence type="ECO:0000259" key="6">
    <source>
        <dbReference type="Pfam" id="PF01343"/>
    </source>
</evidence>
<dbReference type="Gene3D" id="3.90.226.10">
    <property type="entry name" value="2-enoyl-CoA Hydratase, Chain A, domain 1"/>
    <property type="match status" value="1"/>
</dbReference>
<keyword evidence="5" id="KW-1133">Transmembrane helix</keyword>
<dbReference type="PANTHER" id="PTHR42987:SF7">
    <property type="entry name" value="SIGNAL PEPTIDE PEPTIDASE SPPA-RELATED"/>
    <property type="match status" value="1"/>
</dbReference>
<dbReference type="SUPFAM" id="SSF52096">
    <property type="entry name" value="ClpP/crotonase"/>
    <property type="match status" value="1"/>
</dbReference>
<dbReference type="AlphaFoldDB" id="A0A517ZH19"/>
<dbReference type="EC" id="3.4.21.-" evidence="7"/>
<evidence type="ECO:0000313" key="7">
    <source>
        <dbReference type="EMBL" id="QDU41749.1"/>
    </source>
</evidence>
<keyword evidence="4" id="KW-0720">Serine protease</keyword>
<accession>A0A517ZH19</accession>
<dbReference type="Gene3D" id="6.20.330.10">
    <property type="match status" value="1"/>
</dbReference>
<dbReference type="Proteomes" id="UP000319383">
    <property type="component" value="Chromosome"/>
</dbReference>
<dbReference type="KEGG" id="sdyn:Mal52_02030"/>
<evidence type="ECO:0000256" key="2">
    <source>
        <dbReference type="ARBA" id="ARBA00022670"/>
    </source>
</evidence>
<feature type="transmembrane region" description="Helical" evidence="5">
    <location>
        <begin position="15"/>
        <end position="35"/>
    </location>
</feature>
<feature type="domain" description="Peptidase S49" evidence="6">
    <location>
        <begin position="121"/>
        <end position="268"/>
    </location>
</feature>
<dbReference type="GO" id="GO:0006508">
    <property type="term" value="P:proteolysis"/>
    <property type="evidence" value="ECO:0007669"/>
    <property type="project" value="UniProtKB-KW"/>
</dbReference>